<dbReference type="InterPro" id="IPR012373">
    <property type="entry name" value="Ferrdict_sens_TM"/>
</dbReference>
<name>A0A2W4YU10_9SPHN</name>
<dbReference type="Pfam" id="PF16220">
    <property type="entry name" value="DUF4880"/>
    <property type="match status" value="1"/>
</dbReference>
<dbReference type="PANTHER" id="PTHR30273:SF2">
    <property type="entry name" value="PROTEIN FECR"/>
    <property type="match status" value="1"/>
</dbReference>
<dbReference type="InterPro" id="IPR006860">
    <property type="entry name" value="FecR"/>
</dbReference>
<protein>
    <submittedName>
        <fullName evidence="3">Iron dicitrate transport regulator FecR</fullName>
    </submittedName>
</protein>
<reference evidence="3 4" key="1">
    <citation type="submission" date="2017-08" db="EMBL/GenBank/DDBJ databases">
        <title>Infants hospitalized years apart are colonized by the same room-sourced microbial strains.</title>
        <authorList>
            <person name="Brooks B."/>
            <person name="Olm M.R."/>
            <person name="Firek B.A."/>
            <person name="Baker R."/>
            <person name="Thomas B.C."/>
            <person name="Morowitz M.J."/>
            <person name="Banfield J.F."/>
        </authorList>
    </citation>
    <scope>NUCLEOTIDE SEQUENCE [LARGE SCALE GENOMIC DNA]</scope>
    <source>
        <strain evidence="3">S2_018_000_R3_119</strain>
    </source>
</reference>
<sequence length="326" mass="33633">MDATTQDPIDVAAAWHARIDAPDMDWAGFGDWLEADPSHRAAYDSIALLDAEIGAAAPAIAALLPANDDSAADVAPVARPTRWRWLAAGTGGALAAGLAVLLVAPTLTGPDDSVQTYATGVGETRAVTLADGSAMRLDRGSRVSVSGGTTPLIEVADGAASFSVRHHPSRTLIVRAGGYDVRDIGTRFAVVSAQGRISVAVAQGSVSVAPHTADGSAPTTLVAGQRLDIDPATGIAERREVAPTSVADWTDGRLDYDGAPLTLVVADISRYARTPLVVDPSAAGLSFSGVLTIGDGSRLLDQLRAVLPLRLRRADGVVHIERTGSR</sequence>
<organism evidence="3 4">
    <name type="scientific">Sphingomonas taxi</name>
    <dbReference type="NCBI Taxonomy" id="1549858"/>
    <lineage>
        <taxon>Bacteria</taxon>
        <taxon>Pseudomonadati</taxon>
        <taxon>Pseudomonadota</taxon>
        <taxon>Alphaproteobacteria</taxon>
        <taxon>Sphingomonadales</taxon>
        <taxon>Sphingomonadaceae</taxon>
        <taxon>Sphingomonas</taxon>
    </lineage>
</organism>
<dbReference type="Gene3D" id="2.60.120.1440">
    <property type="match status" value="1"/>
</dbReference>
<gene>
    <name evidence="3" type="ORF">DI640_11145</name>
</gene>
<accession>A0A2W4YU10</accession>
<dbReference type="AlphaFoldDB" id="A0A2W4YU10"/>
<dbReference type="PANTHER" id="PTHR30273">
    <property type="entry name" value="PERIPLASMIC SIGNAL SENSOR AND SIGMA FACTOR ACTIVATOR FECR-RELATED"/>
    <property type="match status" value="1"/>
</dbReference>
<dbReference type="InterPro" id="IPR032623">
    <property type="entry name" value="FecR_N"/>
</dbReference>
<proteinExistence type="predicted"/>
<dbReference type="GO" id="GO:0016989">
    <property type="term" value="F:sigma factor antagonist activity"/>
    <property type="evidence" value="ECO:0007669"/>
    <property type="project" value="TreeGrafter"/>
</dbReference>
<dbReference type="EMBL" id="QFMX01000009">
    <property type="protein sequence ID" value="PZO73016.1"/>
    <property type="molecule type" value="Genomic_DNA"/>
</dbReference>
<comment type="caution">
    <text evidence="3">The sequence shown here is derived from an EMBL/GenBank/DDBJ whole genome shotgun (WGS) entry which is preliminary data.</text>
</comment>
<evidence type="ECO:0000313" key="4">
    <source>
        <dbReference type="Proteomes" id="UP000249555"/>
    </source>
</evidence>
<evidence type="ECO:0000259" key="2">
    <source>
        <dbReference type="Pfam" id="PF16220"/>
    </source>
</evidence>
<feature type="domain" description="FecR N-terminal" evidence="2">
    <location>
        <begin position="12"/>
        <end position="47"/>
    </location>
</feature>
<dbReference type="Proteomes" id="UP000249555">
    <property type="component" value="Unassembled WGS sequence"/>
</dbReference>
<feature type="domain" description="FecR protein" evidence="1">
    <location>
        <begin position="116"/>
        <end position="206"/>
    </location>
</feature>
<evidence type="ECO:0000313" key="3">
    <source>
        <dbReference type="EMBL" id="PZO73016.1"/>
    </source>
</evidence>
<dbReference type="Pfam" id="PF04773">
    <property type="entry name" value="FecR"/>
    <property type="match status" value="1"/>
</dbReference>
<dbReference type="PIRSF" id="PIRSF018266">
    <property type="entry name" value="FecR"/>
    <property type="match status" value="1"/>
</dbReference>
<evidence type="ECO:0000259" key="1">
    <source>
        <dbReference type="Pfam" id="PF04773"/>
    </source>
</evidence>